<keyword evidence="7 13" id="KW-0418">Kinase</keyword>
<comment type="caution">
    <text evidence="13">The sequence shown here is derived from an EMBL/GenBank/DDBJ whole genome shotgun (WGS) entry which is preliminary data.</text>
</comment>
<comment type="subcellular location">
    <subcellularLocation>
        <location evidence="2">Cell membrane</location>
    </subcellularLocation>
</comment>
<evidence type="ECO:0000256" key="8">
    <source>
        <dbReference type="ARBA" id="ARBA00022989"/>
    </source>
</evidence>
<feature type="domain" description="Histidine kinase" evidence="11">
    <location>
        <begin position="121"/>
        <end position="327"/>
    </location>
</feature>
<evidence type="ECO:0000259" key="11">
    <source>
        <dbReference type="PROSITE" id="PS50109"/>
    </source>
</evidence>
<evidence type="ECO:0000313" key="13">
    <source>
        <dbReference type="EMBL" id="TQL74876.1"/>
    </source>
</evidence>
<dbReference type="Pfam" id="PF02518">
    <property type="entry name" value="HATPase_c"/>
    <property type="match status" value="1"/>
</dbReference>
<protein>
    <recommendedName>
        <fullName evidence="3">histidine kinase</fullName>
        <ecNumber evidence="3">2.7.13.3</ecNumber>
    </recommendedName>
</protein>
<dbReference type="GO" id="GO:0005886">
    <property type="term" value="C:plasma membrane"/>
    <property type="evidence" value="ECO:0007669"/>
    <property type="project" value="UniProtKB-SubCell"/>
</dbReference>
<keyword evidence="4" id="KW-0597">Phosphoprotein</keyword>
<evidence type="ECO:0000313" key="14">
    <source>
        <dbReference type="Proteomes" id="UP000317043"/>
    </source>
</evidence>
<feature type="transmembrane region" description="Helical" evidence="10">
    <location>
        <begin position="20"/>
        <end position="37"/>
    </location>
</feature>
<sequence>MDALPRPLDPVPSLKVKVGLLLLCSGGAGLCVLWFGLGMMPPKTTATAAIAAVLTSQILAHGMTSPLRQMTAAAEAMARGDYSRRVRSTARDEVGQLADAFNHMADDLALADERRRELIANVSHELRTPISALRAQLENLADGVSTPDEQSLRAALRHTERLGNLVTDLLDVSRLESGTVELRTGWFTADEFLRDGAAATGVDPARLDVDIPPDLRIHADAGRLEQVITNLVGNADQHGGPEGRIRLSAHSTAGQLTIVVADDGPGIPPAERHRVFERFNRGDRASGAGTGLGLAIARSAVELHGGTIAVVDTESGCAIEVTLPQPKGRS</sequence>
<dbReference type="SUPFAM" id="SSF55874">
    <property type="entry name" value="ATPase domain of HSP90 chaperone/DNA topoisomerase II/histidine kinase"/>
    <property type="match status" value="1"/>
</dbReference>
<dbReference type="EMBL" id="VFOW01000001">
    <property type="protein sequence ID" value="TQL74876.1"/>
    <property type="molecule type" value="Genomic_DNA"/>
</dbReference>
<dbReference type="InterPro" id="IPR003594">
    <property type="entry name" value="HATPase_dom"/>
</dbReference>
<comment type="catalytic activity">
    <reaction evidence="1">
        <text>ATP + protein L-histidine = ADP + protein N-phospho-L-histidine.</text>
        <dbReference type="EC" id="2.7.13.3"/>
    </reaction>
</comment>
<evidence type="ECO:0000256" key="4">
    <source>
        <dbReference type="ARBA" id="ARBA00022553"/>
    </source>
</evidence>
<evidence type="ECO:0000256" key="1">
    <source>
        <dbReference type="ARBA" id="ARBA00000085"/>
    </source>
</evidence>
<dbReference type="PANTHER" id="PTHR43711">
    <property type="entry name" value="TWO-COMPONENT HISTIDINE KINASE"/>
    <property type="match status" value="1"/>
</dbReference>
<dbReference type="SMART" id="SM00388">
    <property type="entry name" value="HisKA"/>
    <property type="match status" value="1"/>
</dbReference>
<evidence type="ECO:0000259" key="12">
    <source>
        <dbReference type="PROSITE" id="PS50885"/>
    </source>
</evidence>
<dbReference type="Gene3D" id="3.30.565.10">
    <property type="entry name" value="Histidine kinase-like ATPase, C-terminal domain"/>
    <property type="match status" value="1"/>
</dbReference>
<keyword evidence="5" id="KW-0808">Transferase</keyword>
<dbReference type="CDD" id="cd00082">
    <property type="entry name" value="HisKA"/>
    <property type="match status" value="1"/>
</dbReference>
<dbReference type="InterPro" id="IPR003660">
    <property type="entry name" value="HAMP_dom"/>
</dbReference>
<organism evidence="13 14">
    <name type="scientific">Stackebrandtia endophytica</name>
    <dbReference type="NCBI Taxonomy" id="1496996"/>
    <lineage>
        <taxon>Bacteria</taxon>
        <taxon>Bacillati</taxon>
        <taxon>Actinomycetota</taxon>
        <taxon>Actinomycetes</taxon>
        <taxon>Glycomycetales</taxon>
        <taxon>Glycomycetaceae</taxon>
        <taxon>Stackebrandtia</taxon>
    </lineage>
</organism>
<evidence type="ECO:0000256" key="10">
    <source>
        <dbReference type="SAM" id="Phobius"/>
    </source>
</evidence>
<dbReference type="EC" id="2.7.13.3" evidence="3"/>
<dbReference type="GO" id="GO:0000155">
    <property type="term" value="F:phosphorelay sensor kinase activity"/>
    <property type="evidence" value="ECO:0007669"/>
    <property type="project" value="InterPro"/>
</dbReference>
<accession>A0A543AQR1</accession>
<dbReference type="Pfam" id="PF00672">
    <property type="entry name" value="HAMP"/>
    <property type="match status" value="1"/>
</dbReference>
<evidence type="ECO:0000256" key="6">
    <source>
        <dbReference type="ARBA" id="ARBA00022692"/>
    </source>
</evidence>
<dbReference type="InterPro" id="IPR004358">
    <property type="entry name" value="Sig_transdc_His_kin-like_C"/>
</dbReference>
<dbReference type="PROSITE" id="PS50109">
    <property type="entry name" value="HIS_KIN"/>
    <property type="match status" value="1"/>
</dbReference>
<dbReference type="Gene3D" id="1.10.287.130">
    <property type="match status" value="1"/>
</dbReference>
<evidence type="ECO:0000256" key="3">
    <source>
        <dbReference type="ARBA" id="ARBA00012438"/>
    </source>
</evidence>
<dbReference type="SUPFAM" id="SSF47384">
    <property type="entry name" value="Homodimeric domain of signal transducing histidine kinase"/>
    <property type="match status" value="1"/>
</dbReference>
<dbReference type="InterPro" id="IPR003661">
    <property type="entry name" value="HisK_dim/P_dom"/>
</dbReference>
<dbReference type="InterPro" id="IPR036890">
    <property type="entry name" value="HATPase_C_sf"/>
</dbReference>
<keyword evidence="10" id="KW-0472">Membrane</keyword>
<dbReference type="Gene3D" id="6.10.340.10">
    <property type="match status" value="1"/>
</dbReference>
<dbReference type="InterPro" id="IPR050736">
    <property type="entry name" value="Sensor_HK_Regulatory"/>
</dbReference>
<dbReference type="PANTHER" id="PTHR43711:SF32">
    <property type="entry name" value="SENSOR-TYPE HISTIDINE KINASE PRRB"/>
    <property type="match status" value="1"/>
</dbReference>
<dbReference type="PROSITE" id="PS50885">
    <property type="entry name" value="HAMP"/>
    <property type="match status" value="1"/>
</dbReference>
<dbReference type="Pfam" id="PF00512">
    <property type="entry name" value="HisKA"/>
    <property type="match status" value="1"/>
</dbReference>
<gene>
    <name evidence="13" type="ORF">FB566_0365</name>
</gene>
<dbReference type="Proteomes" id="UP000317043">
    <property type="component" value="Unassembled WGS sequence"/>
</dbReference>
<dbReference type="SUPFAM" id="SSF158472">
    <property type="entry name" value="HAMP domain-like"/>
    <property type="match status" value="1"/>
</dbReference>
<name>A0A543AQR1_9ACTN</name>
<proteinExistence type="predicted"/>
<dbReference type="SMART" id="SM00304">
    <property type="entry name" value="HAMP"/>
    <property type="match status" value="1"/>
</dbReference>
<keyword evidence="6 10" id="KW-0812">Transmembrane</keyword>
<keyword evidence="9" id="KW-0902">Two-component regulatory system</keyword>
<dbReference type="CDD" id="cd06225">
    <property type="entry name" value="HAMP"/>
    <property type="match status" value="1"/>
</dbReference>
<keyword evidence="14" id="KW-1185">Reference proteome</keyword>
<evidence type="ECO:0000256" key="9">
    <source>
        <dbReference type="ARBA" id="ARBA00023012"/>
    </source>
</evidence>
<keyword evidence="8 10" id="KW-1133">Transmembrane helix</keyword>
<dbReference type="PRINTS" id="PR00344">
    <property type="entry name" value="BCTRLSENSOR"/>
</dbReference>
<dbReference type="CDD" id="cd00075">
    <property type="entry name" value="HATPase"/>
    <property type="match status" value="1"/>
</dbReference>
<evidence type="ECO:0000256" key="2">
    <source>
        <dbReference type="ARBA" id="ARBA00004236"/>
    </source>
</evidence>
<dbReference type="InterPro" id="IPR036097">
    <property type="entry name" value="HisK_dim/P_sf"/>
</dbReference>
<dbReference type="InterPro" id="IPR005467">
    <property type="entry name" value="His_kinase_dom"/>
</dbReference>
<evidence type="ECO:0000256" key="7">
    <source>
        <dbReference type="ARBA" id="ARBA00022777"/>
    </source>
</evidence>
<dbReference type="InParanoid" id="A0A543AQR1"/>
<dbReference type="FunFam" id="1.10.287.130:FF:000001">
    <property type="entry name" value="Two-component sensor histidine kinase"/>
    <property type="match status" value="1"/>
</dbReference>
<dbReference type="SMART" id="SM00387">
    <property type="entry name" value="HATPase_c"/>
    <property type="match status" value="1"/>
</dbReference>
<evidence type="ECO:0000256" key="5">
    <source>
        <dbReference type="ARBA" id="ARBA00022679"/>
    </source>
</evidence>
<feature type="domain" description="HAMP" evidence="12">
    <location>
        <begin position="61"/>
        <end position="113"/>
    </location>
</feature>
<dbReference type="AlphaFoldDB" id="A0A543AQR1"/>
<reference evidence="13 14" key="1">
    <citation type="submission" date="2019-06" db="EMBL/GenBank/DDBJ databases">
        <title>Sequencing the genomes of 1000 actinobacteria strains.</title>
        <authorList>
            <person name="Klenk H.-P."/>
        </authorList>
    </citation>
    <scope>NUCLEOTIDE SEQUENCE [LARGE SCALE GENOMIC DNA]</scope>
    <source>
        <strain evidence="13 14">DSM 45928</strain>
    </source>
</reference>